<evidence type="ECO:0000313" key="2">
    <source>
        <dbReference type="EMBL" id="BCS95258.1"/>
    </source>
</evidence>
<dbReference type="RefSeq" id="WP_236891523.1">
    <property type="nucleotide sequence ID" value="NZ_AP024488.1"/>
</dbReference>
<keyword evidence="3" id="KW-1185">Reference proteome</keyword>
<feature type="transmembrane region" description="Helical" evidence="1">
    <location>
        <begin position="103"/>
        <end position="132"/>
    </location>
</feature>
<feature type="transmembrane region" description="Helical" evidence="1">
    <location>
        <begin position="50"/>
        <end position="69"/>
    </location>
</feature>
<dbReference type="InterPro" id="IPR032531">
    <property type="entry name" value="DUF4956"/>
</dbReference>
<proteinExistence type="predicted"/>
<keyword evidence="1" id="KW-0472">Membrane</keyword>
<evidence type="ECO:0000256" key="1">
    <source>
        <dbReference type="SAM" id="Phobius"/>
    </source>
</evidence>
<dbReference type="Proteomes" id="UP001320148">
    <property type="component" value="Chromosome"/>
</dbReference>
<dbReference type="Pfam" id="PF16316">
    <property type="entry name" value="DUF4956"/>
    <property type="match status" value="1"/>
</dbReference>
<organism evidence="2 3">
    <name type="scientific">Desulfoluna limicola</name>
    <dbReference type="NCBI Taxonomy" id="2810562"/>
    <lineage>
        <taxon>Bacteria</taxon>
        <taxon>Pseudomonadati</taxon>
        <taxon>Thermodesulfobacteriota</taxon>
        <taxon>Desulfobacteria</taxon>
        <taxon>Desulfobacterales</taxon>
        <taxon>Desulfolunaceae</taxon>
        <taxon>Desulfoluna</taxon>
    </lineage>
</organism>
<reference evidence="2 3" key="1">
    <citation type="submission" date="2021-02" db="EMBL/GenBank/DDBJ databases">
        <title>Complete genome of Desulfoluna sp. strain ASN36.</title>
        <authorList>
            <person name="Takahashi A."/>
            <person name="Kojima H."/>
            <person name="Fukui M."/>
        </authorList>
    </citation>
    <scope>NUCLEOTIDE SEQUENCE [LARGE SCALE GENOMIC DNA]</scope>
    <source>
        <strain evidence="2 3">ASN36</strain>
    </source>
</reference>
<keyword evidence="1" id="KW-0812">Transmembrane</keyword>
<gene>
    <name evidence="2" type="ORF">DSLASN_08900</name>
</gene>
<feature type="transmembrane region" description="Helical" evidence="1">
    <location>
        <begin position="15"/>
        <end position="38"/>
    </location>
</feature>
<name>A0ABN6EY54_9BACT</name>
<sequence length="228" mass="25055">MLDTLTLQTMTSHSGLLLIIYTMFVAFLLSVTIGITYIKTFRGLSYSRTYVQAVILSSIVAATVVHAIGDSLARGLGMIGALAIIRFRTSFKDPRDILFMFSALAAGIGCGVGAYNVAVVGTLGFVLTAFLLDYTPLGQSSAFDGMLRFNITSSDESRAQLEILLKKYCKSFVLITLRDMQQGQRLDYAYHVKMKKNRESEGLIKELPEKIPSVRGVGLMLQETTVEL</sequence>
<protein>
    <recommendedName>
        <fullName evidence="4">DUF4956 domain-containing protein</fullName>
    </recommendedName>
</protein>
<dbReference type="EMBL" id="AP024488">
    <property type="protein sequence ID" value="BCS95258.1"/>
    <property type="molecule type" value="Genomic_DNA"/>
</dbReference>
<keyword evidence="1" id="KW-1133">Transmembrane helix</keyword>
<evidence type="ECO:0008006" key="4">
    <source>
        <dbReference type="Google" id="ProtNLM"/>
    </source>
</evidence>
<accession>A0ABN6EY54</accession>
<evidence type="ECO:0000313" key="3">
    <source>
        <dbReference type="Proteomes" id="UP001320148"/>
    </source>
</evidence>